<evidence type="ECO:0000256" key="1">
    <source>
        <dbReference type="ARBA" id="ARBA00023002"/>
    </source>
</evidence>
<dbReference type="RefSeq" id="WP_020212023.1">
    <property type="nucleotide sequence ID" value="NZ_JRLX01000028.1"/>
</dbReference>
<dbReference type="AlphaFoldDB" id="A0A0A2M0F5"/>
<protein>
    <submittedName>
        <fullName evidence="2">Ketoreductase</fullName>
    </submittedName>
</protein>
<sequence length="286" mass="31579">MKNRVVLITGATGGIGKAVAIALAKQNFTVIIHGRDKEKTLKVRDEIITITGNTDIDILVADIFLLSNVHGMVYDFKQKYKRLDVLINNAGGIMGKSREITTEGLEKTMAVNLFAPYLLTGLLLDLLKESDDGRVINVSSSSHRLNAKPDFTDMQLDKNYNPLIAYGNAKLFLIWVTMHLQAKLDRQGIDNVMVNVMHPGAVKTNFGVDSNLGSMLNFISKLARPFFRTAEKGAETLVYLATTNGLPAKGSYYVDRKVAVVSAKYHSPLNEKIVWDYCNAITGLNL</sequence>
<keyword evidence="1" id="KW-0560">Oxidoreductase</keyword>
<dbReference type="eggNOG" id="COG1028">
    <property type="taxonomic scope" value="Bacteria"/>
</dbReference>
<comment type="caution">
    <text evidence="2">The sequence shown here is derived from an EMBL/GenBank/DDBJ whole genome shotgun (WGS) entry which is preliminary data.</text>
</comment>
<accession>A0A0A2M0F5</accession>
<reference evidence="2 3" key="1">
    <citation type="submission" date="2013-09" db="EMBL/GenBank/DDBJ databases">
        <authorList>
            <person name="Zeng Z."/>
            <person name="Chen C."/>
        </authorList>
    </citation>
    <scope>NUCLEOTIDE SEQUENCE [LARGE SCALE GENOMIC DNA]</scope>
    <source>
        <strain evidence="2 3">WB 3.3-2</strain>
    </source>
</reference>
<evidence type="ECO:0000313" key="3">
    <source>
        <dbReference type="Proteomes" id="UP000030152"/>
    </source>
</evidence>
<dbReference type="Gene3D" id="3.40.50.720">
    <property type="entry name" value="NAD(P)-binding Rossmann-like Domain"/>
    <property type="match status" value="1"/>
</dbReference>
<dbReference type="PRINTS" id="PR00081">
    <property type="entry name" value="GDHRDH"/>
</dbReference>
<dbReference type="EMBL" id="JRLX01000028">
    <property type="protein sequence ID" value="KGO85076.1"/>
    <property type="molecule type" value="Genomic_DNA"/>
</dbReference>
<organism evidence="2 3">
    <name type="scientific">Flavobacterium rivuli WB 3.3-2 = DSM 21788</name>
    <dbReference type="NCBI Taxonomy" id="1121895"/>
    <lineage>
        <taxon>Bacteria</taxon>
        <taxon>Pseudomonadati</taxon>
        <taxon>Bacteroidota</taxon>
        <taxon>Flavobacteriia</taxon>
        <taxon>Flavobacteriales</taxon>
        <taxon>Flavobacteriaceae</taxon>
        <taxon>Flavobacterium</taxon>
    </lineage>
</organism>
<dbReference type="Pfam" id="PF00106">
    <property type="entry name" value="adh_short"/>
    <property type="match status" value="1"/>
</dbReference>
<dbReference type="InterPro" id="IPR002347">
    <property type="entry name" value="SDR_fam"/>
</dbReference>
<dbReference type="PANTHER" id="PTHR43157:SF31">
    <property type="entry name" value="PHOSPHATIDYLINOSITOL-GLYCAN BIOSYNTHESIS CLASS F PROTEIN"/>
    <property type="match status" value="1"/>
</dbReference>
<dbReference type="Proteomes" id="UP000030152">
    <property type="component" value="Unassembled WGS sequence"/>
</dbReference>
<gene>
    <name evidence="2" type="ORF">Q765_18205</name>
</gene>
<dbReference type="InterPro" id="IPR020904">
    <property type="entry name" value="Sc_DH/Rdtase_CS"/>
</dbReference>
<dbReference type="InterPro" id="IPR036291">
    <property type="entry name" value="NAD(P)-bd_dom_sf"/>
</dbReference>
<dbReference type="SUPFAM" id="SSF51735">
    <property type="entry name" value="NAD(P)-binding Rossmann-fold domains"/>
    <property type="match status" value="1"/>
</dbReference>
<proteinExistence type="predicted"/>
<name>A0A0A2M0F5_9FLAO</name>
<dbReference type="PANTHER" id="PTHR43157">
    <property type="entry name" value="PHOSPHATIDYLINOSITOL-GLYCAN BIOSYNTHESIS CLASS F PROTEIN-RELATED"/>
    <property type="match status" value="1"/>
</dbReference>
<dbReference type="OrthoDB" id="9803333at2"/>
<keyword evidence="3" id="KW-1185">Reference proteome</keyword>
<dbReference type="STRING" id="1121895.GCA_000378485_00897"/>
<evidence type="ECO:0000313" key="2">
    <source>
        <dbReference type="EMBL" id="KGO85076.1"/>
    </source>
</evidence>
<dbReference type="PROSITE" id="PS00061">
    <property type="entry name" value="ADH_SHORT"/>
    <property type="match status" value="1"/>
</dbReference>
<dbReference type="GO" id="GO:0016491">
    <property type="term" value="F:oxidoreductase activity"/>
    <property type="evidence" value="ECO:0007669"/>
    <property type="project" value="UniProtKB-KW"/>
</dbReference>